<dbReference type="HOGENOM" id="CLU_2011051_0_0_9"/>
<proteinExistence type="predicted"/>
<dbReference type="AlphaFoldDB" id="Q8R8U4"/>
<protein>
    <submittedName>
        <fullName evidence="1">Uncharacterized protein</fullName>
    </submittedName>
</protein>
<dbReference type="KEGG" id="tte:TTE1896"/>
<evidence type="ECO:0000313" key="2">
    <source>
        <dbReference type="Proteomes" id="UP000000555"/>
    </source>
</evidence>
<keyword evidence="2" id="KW-1185">Reference proteome</keyword>
<name>Q8R8U4_CALS4</name>
<sequence length="123" mass="13780">MLSFNGTLKVPDKTTCTFWFLSTIIEIGSKAPLSTAKIIIICEGVSTPFFFSSPPEEPFSSSFSPFPPSPELSSFSSILSFKSNSLSCSPKLSGSNIFYPPDIYLSYRQRENYYSRLFRSRIS</sequence>
<dbReference type="Proteomes" id="UP000000555">
    <property type="component" value="Chromosome"/>
</dbReference>
<organism evidence="1 2">
    <name type="scientific">Caldanaerobacter subterraneus subsp. tengcongensis (strain DSM 15242 / JCM 11007 / NBRC 100824 / MB4)</name>
    <name type="common">Thermoanaerobacter tengcongensis</name>
    <dbReference type="NCBI Taxonomy" id="273068"/>
    <lineage>
        <taxon>Bacteria</taxon>
        <taxon>Bacillati</taxon>
        <taxon>Bacillota</taxon>
        <taxon>Clostridia</taxon>
        <taxon>Thermoanaerobacterales</taxon>
        <taxon>Thermoanaerobacteraceae</taxon>
        <taxon>Caldanaerobacter</taxon>
    </lineage>
</organism>
<accession>Q8R8U4</accession>
<reference evidence="1 2" key="1">
    <citation type="journal article" date="2002" name="Genome Res.">
        <title>A complete sequence of the T. tengcongensis genome.</title>
        <authorList>
            <person name="Bao Q."/>
            <person name="Tian Y."/>
            <person name="Li W."/>
            <person name="Xu Z."/>
            <person name="Xuan Z."/>
            <person name="Hu S."/>
            <person name="Dong W."/>
            <person name="Yang J."/>
            <person name="Chen Y."/>
            <person name="Xue Y."/>
            <person name="Xu Y."/>
            <person name="Lai X."/>
            <person name="Huang L."/>
            <person name="Dong X."/>
            <person name="Ma Y."/>
            <person name="Ling L."/>
            <person name="Tan H."/>
            <person name="Chen R."/>
            <person name="Wang J."/>
            <person name="Yu J."/>
            <person name="Yang H."/>
        </authorList>
    </citation>
    <scope>NUCLEOTIDE SEQUENCE [LARGE SCALE GENOMIC DNA]</scope>
    <source>
        <strain evidence="2">DSM 15242 / JCM 11007 / NBRC 100824 / MB4</strain>
    </source>
</reference>
<gene>
    <name evidence="1" type="ordered locus">TTE1896</name>
</gene>
<evidence type="ECO:0000313" key="1">
    <source>
        <dbReference type="EMBL" id="AAM25080.1"/>
    </source>
</evidence>
<dbReference type="EMBL" id="AE008691">
    <property type="protein sequence ID" value="AAM25080.1"/>
    <property type="molecule type" value="Genomic_DNA"/>
</dbReference>